<evidence type="ECO:0000313" key="2">
    <source>
        <dbReference type="Proteomes" id="UP000019487"/>
    </source>
</evidence>
<dbReference type="AlphaFoldDB" id="W9C7T4"/>
<protein>
    <submittedName>
        <fullName evidence="1">Uncharacterized protein</fullName>
    </submittedName>
</protein>
<gene>
    <name evidence="1" type="ORF">SBOR_7775</name>
</gene>
<keyword evidence="2" id="KW-1185">Reference proteome</keyword>
<comment type="caution">
    <text evidence="1">The sequence shown here is derived from an EMBL/GenBank/DDBJ whole genome shotgun (WGS) entry which is preliminary data.</text>
</comment>
<sequence>MYSNSTPKERKEFDEWFAGYWNYETDYPPGHSEGVAVPKGRLFAPYPTGPTYYGNNEPLSPTFPRYPQQKDIHVPPTDLPLPAPVTSRSSVVQAIDDCAQQASYHAPVMNPQPTPACSDYSQQASYHIPVMNPQPTSACSDYSQQASYHTPVMNPQPTPTCSDYSQQAFYHPPEVYAQYSPPDKEAPAPHPGFIRIDNHSQEAQYGAQWAYQEELRCVNMCGRVAEEMGDKPTLTTSALVRDSSSLPW</sequence>
<accession>W9C7T4</accession>
<dbReference type="HOGENOM" id="CLU_1120672_0_0_1"/>
<reference evidence="1 2" key="1">
    <citation type="journal article" date="2014" name="Genome Announc.">
        <title>Draft genome sequence of Sclerotinia borealis, a psychrophilic plant pathogenic fungus.</title>
        <authorList>
            <person name="Mardanov A.V."/>
            <person name="Beletsky A.V."/>
            <person name="Kadnikov V.V."/>
            <person name="Ignatov A.N."/>
            <person name="Ravin N.V."/>
        </authorList>
    </citation>
    <scope>NUCLEOTIDE SEQUENCE [LARGE SCALE GENOMIC DNA]</scope>
    <source>
        <strain evidence="2">F-4157</strain>
    </source>
</reference>
<dbReference type="Proteomes" id="UP000019487">
    <property type="component" value="Unassembled WGS sequence"/>
</dbReference>
<organism evidence="1 2">
    <name type="scientific">Sclerotinia borealis (strain F-4128)</name>
    <dbReference type="NCBI Taxonomy" id="1432307"/>
    <lineage>
        <taxon>Eukaryota</taxon>
        <taxon>Fungi</taxon>
        <taxon>Dikarya</taxon>
        <taxon>Ascomycota</taxon>
        <taxon>Pezizomycotina</taxon>
        <taxon>Leotiomycetes</taxon>
        <taxon>Helotiales</taxon>
        <taxon>Sclerotiniaceae</taxon>
        <taxon>Sclerotinia</taxon>
    </lineage>
</organism>
<name>W9C7T4_SCLBF</name>
<dbReference type="EMBL" id="AYSA01000452">
    <property type="protein sequence ID" value="ESZ91823.1"/>
    <property type="molecule type" value="Genomic_DNA"/>
</dbReference>
<proteinExistence type="predicted"/>
<evidence type="ECO:0000313" key="1">
    <source>
        <dbReference type="EMBL" id="ESZ91823.1"/>
    </source>
</evidence>